<evidence type="ECO:0000313" key="2">
    <source>
        <dbReference type="Proteomes" id="UP001520140"/>
    </source>
</evidence>
<keyword evidence="2" id="KW-1185">Reference proteome</keyword>
<organism evidence="1 2">
    <name type="scientific">Rhodococcoides kroppenstedtii</name>
    <dbReference type="NCBI Taxonomy" id="293050"/>
    <lineage>
        <taxon>Bacteria</taxon>
        <taxon>Bacillati</taxon>
        <taxon>Actinomycetota</taxon>
        <taxon>Actinomycetes</taxon>
        <taxon>Mycobacteriales</taxon>
        <taxon>Nocardiaceae</taxon>
        <taxon>Rhodococcoides</taxon>
    </lineage>
</organism>
<comment type="caution">
    <text evidence="1">The sequence shown here is derived from an EMBL/GenBank/DDBJ whole genome shotgun (WGS) entry which is preliminary data.</text>
</comment>
<accession>A0ABS7NPL3</accession>
<gene>
    <name evidence="1" type="ORF">HQ605_03890</name>
</gene>
<proteinExistence type="predicted"/>
<evidence type="ECO:0000313" key="1">
    <source>
        <dbReference type="EMBL" id="MBY6319959.1"/>
    </source>
</evidence>
<name>A0ABS7NPL3_9NOCA</name>
<sequence length="295" mass="32561">MTDVRPYFVPGADAVTVSDWSQLVDGTWESLGEEVENWDYRTDLRLRCAVEADVARIRADTHLTDGSPLAFHFGWRASDTYLVGPSTRVPLVNRQFDVEIEIDPQFAGASIVLTRRLVLERDRFSPRAGEASRAGSILWSHEQPLRLMGQEALFPTEVVDFEAFGIDPGASWHLVMPASPDEPAMGALLLLLNPLDTKLVKAVQRVKNHSDEQLALIEGMEEGVVDEMVRWSLAHWDELGECDPESFGAAARTLTSRVLDEPAAWASDAVLRSSMDLRSSIAAGTRAIGFGRSLS</sequence>
<dbReference type="Proteomes" id="UP001520140">
    <property type="component" value="Unassembled WGS sequence"/>
</dbReference>
<dbReference type="RefSeq" id="WP_068099757.1">
    <property type="nucleotide sequence ID" value="NZ_JABUKE010000010.1"/>
</dbReference>
<protein>
    <submittedName>
        <fullName evidence="1">Uncharacterized protein</fullName>
    </submittedName>
</protein>
<reference evidence="1 2" key="1">
    <citation type="submission" date="2020-06" db="EMBL/GenBank/DDBJ databases">
        <title>Taxonomy, biology and ecology of Rhodococcus bacteria occurring in California pistachio and other woody hosts as revealed by genome sequence analyses.</title>
        <authorList>
            <person name="Gai Y."/>
            <person name="Riely B."/>
        </authorList>
    </citation>
    <scope>NUCLEOTIDE SEQUENCE [LARGE SCALE GENOMIC DNA]</scope>
    <source>
        <strain evidence="1 2">BP-284</strain>
    </source>
</reference>
<dbReference type="EMBL" id="JABUKG010000003">
    <property type="protein sequence ID" value="MBY6319959.1"/>
    <property type="molecule type" value="Genomic_DNA"/>
</dbReference>